<feature type="transmembrane region" description="Helical" evidence="1">
    <location>
        <begin position="29"/>
        <end position="54"/>
    </location>
</feature>
<keyword evidence="1" id="KW-0812">Transmembrane</keyword>
<name>A0A8H2VCT5_9SACH</name>
<comment type="caution">
    <text evidence="2">The sequence shown here is derived from an EMBL/GenBank/DDBJ whole genome shotgun (WGS) entry which is preliminary data.</text>
</comment>
<evidence type="ECO:0000313" key="2">
    <source>
        <dbReference type="EMBL" id="CAB4252931.1"/>
    </source>
</evidence>
<dbReference type="PANTHER" id="PTHR10983">
    <property type="entry name" value="1-ACYLGLYCEROL-3-PHOSPHATE ACYLTRANSFERASE-RELATED"/>
    <property type="match status" value="1"/>
</dbReference>
<dbReference type="PANTHER" id="PTHR10983:SF70">
    <property type="entry name" value="PROTEIN MUM3"/>
    <property type="match status" value="1"/>
</dbReference>
<reference evidence="2 3" key="1">
    <citation type="submission" date="2020-05" db="EMBL/GenBank/DDBJ databases">
        <authorList>
            <person name="Casaregola S."/>
            <person name="Devillers H."/>
            <person name="Grondin C."/>
        </authorList>
    </citation>
    <scope>NUCLEOTIDE SEQUENCE [LARGE SCALE GENOMIC DNA]</scope>
    <source>
        <strain evidence="2 3">CLIB 1767</strain>
    </source>
</reference>
<organism evidence="2 3">
    <name type="scientific">Maudiozyma barnettii</name>
    <dbReference type="NCBI Taxonomy" id="61262"/>
    <lineage>
        <taxon>Eukaryota</taxon>
        <taxon>Fungi</taxon>
        <taxon>Dikarya</taxon>
        <taxon>Ascomycota</taxon>
        <taxon>Saccharomycotina</taxon>
        <taxon>Saccharomycetes</taxon>
        <taxon>Saccharomycetales</taxon>
        <taxon>Saccharomycetaceae</taxon>
        <taxon>Maudiozyma</taxon>
    </lineage>
</organism>
<dbReference type="GeneID" id="64856072"/>
<keyword evidence="1" id="KW-0472">Membrane</keyword>
<dbReference type="AlphaFoldDB" id="A0A8H2VCT5"/>
<proteinExistence type="predicted"/>
<sequence length="469" mass="55522">MGILSFFQTHIIGHNVQVSKWSPYIWFNFARSICKVVLFVYFYYVTYFLHILLVKKINSKLFLKYRRMYINFWKSIPICGIYKIKLLDDSVQFLMEFIIPRLQNLLIVWELFFNVTVTNQLFGNNETVPILFSENSEEFRTIENNILVTTLIISNHRAVTDYILIYHIIYDQLRSKKETFSMITILKQLWFENDISVCNDLLQVRFIGWGNIFKLIKVEVLKDIIMKDENFKIASKDVLNFLKRNGNNVLIIFPEVNILTTELGMMQRKINEKYSPFVSNFYNVLYPRFNTFVNTIGAFKEFYPKKESKSYTKKSIFHRGKLFKATDSLNKKVTTKLNTGVSSDNWVVNGGCQYSELPKDTVMLNQYMYDFTIIYYRMKYTDCGHDHDNGNLQVHDGIQLEQVAPSLVELMYNNISTVADPIIIMVDIRKHELPYLMDLKPKKLEKWLELQWLNKEQLIKTNDCKVVLK</sequence>
<gene>
    <name evidence="2" type="ORF">KABA2_02S07722</name>
</gene>
<dbReference type="GO" id="GO:0005783">
    <property type="term" value="C:endoplasmic reticulum"/>
    <property type="evidence" value="ECO:0007669"/>
    <property type="project" value="TreeGrafter"/>
</dbReference>
<dbReference type="OrthoDB" id="189226at2759"/>
<dbReference type="GO" id="GO:0036149">
    <property type="term" value="P:phosphatidylinositol acyl-chain remodeling"/>
    <property type="evidence" value="ECO:0007669"/>
    <property type="project" value="TreeGrafter"/>
</dbReference>
<dbReference type="GO" id="GO:0016746">
    <property type="term" value="F:acyltransferase activity"/>
    <property type="evidence" value="ECO:0007669"/>
    <property type="project" value="TreeGrafter"/>
</dbReference>
<keyword evidence="1" id="KW-1133">Transmembrane helix</keyword>
<protein>
    <submittedName>
        <fullName evidence="2">Uncharacterized protein</fullName>
    </submittedName>
</protein>
<evidence type="ECO:0000256" key="1">
    <source>
        <dbReference type="SAM" id="Phobius"/>
    </source>
</evidence>
<keyword evidence="3" id="KW-1185">Reference proteome</keyword>
<dbReference type="EMBL" id="CAEFZW010000002">
    <property type="protein sequence ID" value="CAB4252931.1"/>
    <property type="molecule type" value="Genomic_DNA"/>
</dbReference>
<accession>A0A8H2VCT5</accession>
<dbReference type="Proteomes" id="UP000644660">
    <property type="component" value="Unassembled WGS sequence"/>
</dbReference>
<evidence type="ECO:0000313" key="3">
    <source>
        <dbReference type="Proteomes" id="UP000644660"/>
    </source>
</evidence>
<dbReference type="RefSeq" id="XP_041404969.1">
    <property type="nucleotide sequence ID" value="XM_041549035.1"/>
</dbReference>